<organism evidence="1">
    <name type="scientific">Marivirga arenosa</name>
    <dbReference type="NCBI Taxonomy" id="3059076"/>
    <lineage>
        <taxon>Bacteria</taxon>
        <taxon>Pseudomonadati</taxon>
        <taxon>Bacteroidota</taxon>
        <taxon>Cytophagia</taxon>
        <taxon>Cytophagales</taxon>
        <taxon>Marivirgaceae</taxon>
        <taxon>Marivirga</taxon>
    </lineage>
</organism>
<reference evidence="1" key="1">
    <citation type="submission" date="2023-08" db="EMBL/GenBank/DDBJ databases">
        <title>Comparative genomics and taxonomic characterization of three novel marine species of genus Marivirga.</title>
        <authorList>
            <person name="Muhammad N."/>
            <person name="Kim S.-G."/>
        </authorList>
    </citation>
    <scope>NUCLEOTIDE SEQUENCE</scope>
    <source>
        <strain evidence="1">BKB1-2</strain>
    </source>
</reference>
<protein>
    <submittedName>
        <fullName evidence="1">Uncharacterized protein</fullName>
    </submittedName>
</protein>
<dbReference type="AlphaFoldDB" id="A0AA49GGF0"/>
<gene>
    <name evidence="1" type="ORF">QYS47_25515</name>
</gene>
<proteinExistence type="predicted"/>
<dbReference type="GO" id="GO:0043565">
    <property type="term" value="F:sequence-specific DNA binding"/>
    <property type="evidence" value="ECO:0007669"/>
    <property type="project" value="InterPro"/>
</dbReference>
<dbReference type="InterPro" id="IPR010921">
    <property type="entry name" value="Trp_repressor/repl_initiator"/>
</dbReference>
<evidence type="ECO:0000313" key="1">
    <source>
        <dbReference type="EMBL" id="WKK80466.1"/>
    </source>
</evidence>
<dbReference type="Proteomes" id="UP001232019">
    <property type="component" value="Chromosome"/>
</dbReference>
<dbReference type="EMBL" id="CP129968">
    <property type="protein sequence ID" value="WKK80466.1"/>
    <property type="molecule type" value="Genomic_DNA"/>
</dbReference>
<dbReference type="RefSeq" id="WP_302124931.1">
    <property type="nucleotide sequence ID" value="NZ_CP129968.2"/>
</dbReference>
<sequence>MGIRYSESTIFEVCRRIETGDISYSEAQSEYGVKAKEVYGLGLENIGLDHYLV</sequence>
<dbReference type="KEGG" id="marp:QYS47_25515"/>
<dbReference type="SUPFAM" id="SSF48295">
    <property type="entry name" value="TrpR-like"/>
    <property type="match status" value="1"/>
</dbReference>
<accession>A0AA49GGF0</accession>
<name>A0AA49GGF0_9BACT</name>